<keyword evidence="3" id="KW-1185">Reference proteome</keyword>
<accession>A0A5B7I482</accession>
<feature type="region of interest" description="Disordered" evidence="1">
    <location>
        <begin position="78"/>
        <end position="112"/>
    </location>
</feature>
<proteinExistence type="predicted"/>
<evidence type="ECO:0000313" key="3">
    <source>
        <dbReference type="Proteomes" id="UP000324222"/>
    </source>
</evidence>
<reference evidence="2 3" key="1">
    <citation type="submission" date="2019-05" db="EMBL/GenBank/DDBJ databases">
        <title>Another draft genome of Portunus trituberculatus and its Hox gene families provides insights of decapod evolution.</title>
        <authorList>
            <person name="Jeong J.-H."/>
            <person name="Song I."/>
            <person name="Kim S."/>
            <person name="Choi T."/>
            <person name="Kim D."/>
            <person name="Ryu S."/>
            <person name="Kim W."/>
        </authorList>
    </citation>
    <scope>NUCLEOTIDE SEQUENCE [LARGE SCALE GENOMIC DNA]</scope>
    <source>
        <tissue evidence="2">Muscle</tissue>
    </source>
</reference>
<dbReference type="EMBL" id="VSRR010043025">
    <property type="protein sequence ID" value="MPC76297.1"/>
    <property type="molecule type" value="Genomic_DNA"/>
</dbReference>
<evidence type="ECO:0000256" key="1">
    <source>
        <dbReference type="SAM" id="MobiDB-lite"/>
    </source>
</evidence>
<name>A0A5B7I482_PORTR</name>
<sequence length="112" mass="12916">MLPGKQFPHPGPRRQVLRRKKLFSSRSEIFRRHPFRLNVFYGTGKKSVKKNFTSYSFEMFRGYLLPLMSSFVWAQNHQRALPRSPPARQHASTPDSTVAHHKPAVPCSTPPS</sequence>
<comment type="caution">
    <text evidence="2">The sequence shown here is derived from an EMBL/GenBank/DDBJ whole genome shotgun (WGS) entry which is preliminary data.</text>
</comment>
<protein>
    <submittedName>
        <fullName evidence="2">Uncharacterized protein</fullName>
    </submittedName>
</protein>
<evidence type="ECO:0000313" key="2">
    <source>
        <dbReference type="EMBL" id="MPC76297.1"/>
    </source>
</evidence>
<organism evidence="2 3">
    <name type="scientific">Portunus trituberculatus</name>
    <name type="common">Swimming crab</name>
    <name type="synonym">Neptunus trituberculatus</name>
    <dbReference type="NCBI Taxonomy" id="210409"/>
    <lineage>
        <taxon>Eukaryota</taxon>
        <taxon>Metazoa</taxon>
        <taxon>Ecdysozoa</taxon>
        <taxon>Arthropoda</taxon>
        <taxon>Crustacea</taxon>
        <taxon>Multicrustacea</taxon>
        <taxon>Malacostraca</taxon>
        <taxon>Eumalacostraca</taxon>
        <taxon>Eucarida</taxon>
        <taxon>Decapoda</taxon>
        <taxon>Pleocyemata</taxon>
        <taxon>Brachyura</taxon>
        <taxon>Eubrachyura</taxon>
        <taxon>Portunoidea</taxon>
        <taxon>Portunidae</taxon>
        <taxon>Portuninae</taxon>
        <taxon>Portunus</taxon>
    </lineage>
</organism>
<dbReference type="Proteomes" id="UP000324222">
    <property type="component" value="Unassembled WGS sequence"/>
</dbReference>
<gene>
    <name evidence="2" type="ORF">E2C01_070707</name>
</gene>
<dbReference type="AlphaFoldDB" id="A0A5B7I482"/>